<keyword evidence="1" id="KW-1133">Transmembrane helix</keyword>
<dbReference type="InterPro" id="IPR025060">
    <property type="entry name" value="DUF3999"/>
</dbReference>
<dbReference type="EMBL" id="LUUI01000086">
    <property type="protein sequence ID" value="OAI17777.1"/>
    <property type="molecule type" value="Genomic_DNA"/>
</dbReference>
<feature type="chain" id="PRO_5008069173" description="DUF3999 domain-containing protein" evidence="2">
    <location>
        <begin position="19"/>
        <end position="449"/>
    </location>
</feature>
<keyword evidence="4" id="KW-1185">Reference proteome</keyword>
<keyword evidence="1" id="KW-0472">Membrane</keyword>
<name>A0A177NIH5_9GAMM</name>
<organism evidence="3 4">
    <name type="scientific">Methylomonas lenta</name>
    <dbReference type="NCBI Taxonomy" id="980561"/>
    <lineage>
        <taxon>Bacteria</taxon>
        <taxon>Pseudomonadati</taxon>
        <taxon>Pseudomonadota</taxon>
        <taxon>Gammaproteobacteria</taxon>
        <taxon>Methylococcales</taxon>
        <taxon>Methylococcaceae</taxon>
        <taxon>Methylomonas</taxon>
    </lineage>
</organism>
<protein>
    <recommendedName>
        <fullName evidence="5">DUF3999 domain-containing protein</fullName>
    </recommendedName>
</protein>
<dbReference type="RefSeq" id="WP_066979779.1">
    <property type="nucleotide sequence ID" value="NZ_LUUI01000086.1"/>
</dbReference>
<dbReference type="AlphaFoldDB" id="A0A177NIH5"/>
<accession>A0A177NIH5</accession>
<keyword evidence="2" id="KW-0732">Signal</keyword>
<feature type="signal peptide" evidence="2">
    <location>
        <begin position="1"/>
        <end position="18"/>
    </location>
</feature>
<reference evidence="3 4" key="1">
    <citation type="submission" date="2016-03" db="EMBL/GenBank/DDBJ databases">
        <authorList>
            <person name="Ploux O."/>
        </authorList>
    </citation>
    <scope>NUCLEOTIDE SEQUENCE [LARGE SCALE GENOMIC DNA]</scope>
    <source>
        <strain evidence="3 4">R-45370</strain>
    </source>
</reference>
<dbReference type="OrthoDB" id="242770at2"/>
<evidence type="ECO:0000256" key="2">
    <source>
        <dbReference type="SAM" id="SignalP"/>
    </source>
</evidence>
<evidence type="ECO:0000313" key="3">
    <source>
        <dbReference type="EMBL" id="OAI17777.1"/>
    </source>
</evidence>
<evidence type="ECO:0008006" key="5">
    <source>
        <dbReference type="Google" id="ProtNLM"/>
    </source>
</evidence>
<comment type="caution">
    <text evidence="3">The sequence shown here is derived from an EMBL/GenBank/DDBJ whole genome shotgun (WGS) entry which is preliminary data.</text>
</comment>
<proteinExistence type="predicted"/>
<gene>
    <name evidence="3" type="ORF">A1359_05710</name>
</gene>
<feature type="transmembrane region" description="Helical" evidence="1">
    <location>
        <begin position="425"/>
        <end position="443"/>
    </location>
</feature>
<evidence type="ECO:0000256" key="1">
    <source>
        <dbReference type="SAM" id="Phobius"/>
    </source>
</evidence>
<dbReference type="Pfam" id="PF13163">
    <property type="entry name" value="DUF3999"/>
    <property type="match status" value="1"/>
</dbReference>
<dbReference type="Proteomes" id="UP000078476">
    <property type="component" value="Unassembled WGS sequence"/>
</dbReference>
<keyword evidence="1" id="KW-0812">Transmembrane</keyword>
<sequence length="449" mass="50346">MIANIALVFCLLVSQVMASEIQAFQFSRAVISPKLNQQTLLAVPLDSAVYANSAADFHDLRLIDNAGTITPYFLQKIAGQKTVIRRLPSPSKAPALEKLAEEGISVRLDLEPDAAAVDGLTLITQQHNYEYVLQVLGSDDGQNWQVLLDKALIYDYSRFMNISNRDVDLPSNQFRHFKIVVAQATQPRVAEVMALTRTLHGDEELQRSEKVDVHHQPLHIESIQLWHNQVETVAESEQSFEYPLAGFTISQDEENKITLIDIAAQNQPLTGFKLDIATPNFSRIAELQIPLQKGIETRMQTIASGTLKALRFQDINRQETTLSFPQQRQQHYRLLIHNQDNPALEITHVTGSGPGYALLFLPQTEQSYQLLYGAEKAKIPNYDIAPIQELLRRGYQSLTAGLGPVVEISRQSDGFDFFELLNSKVFLGLVISLMVLVLGWSLFKVAKVL</sequence>
<evidence type="ECO:0000313" key="4">
    <source>
        <dbReference type="Proteomes" id="UP000078476"/>
    </source>
</evidence>
<dbReference type="STRING" id="980561.A1359_05710"/>